<evidence type="ECO:0000256" key="7">
    <source>
        <dbReference type="SAM" id="Phobius"/>
    </source>
</evidence>
<organism evidence="8 9">
    <name type="scientific">Streptomyces alkaliphilus</name>
    <dbReference type="NCBI Taxonomy" id="1472722"/>
    <lineage>
        <taxon>Bacteria</taxon>
        <taxon>Bacillati</taxon>
        <taxon>Actinomycetota</taxon>
        <taxon>Actinomycetes</taxon>
        <taxon>Kitasatosporales</taxon>
        <taxon>Streptomycetaceae</taxon>
        <taxon>Streptomyces</taxon>
    </lineage>
</organism>
<dbReference type="InterPro" id="IPR000791">
    <property type="entry name" value="Gpr1/Fun34/SatP-like"/>
</dbReference>
<feature type="transmembrane region" description="Helical" evidence="7">
    <location>
        <begin position="132"/>
        <end position="150"/>
    </location>
</feature>
<evidence type="ECO:0000256" key="2">
    <source>
        <dbReference type="ARBA" id="ARBA00005587"/>
    </source>
</evidence>
<evidence type="ECO:0000256" key="3">
    <source>
        <dbReference type="ARBA" id="ARBA00022692"/>
    </source>
</evidence>
<feature type="transmembrane region" description="Helical" evidence="7">
    <location>
        <begin position="37"/>
        <end position="55"/>
    </location>
</feature>
<comment type="similarity">
    <text evidence="2">Belongs to the acetate uptake transporter (AceTr) (TC 2.A.96) family.</text>
</comment>
<feature type="transmembrane region" description="Helical" evidence="7">
    <location>
        <begin position="67"/>
        <end position="86"/>
    </location>
</feature>
<feature type="region of interest" description="Disordered" evidence="6">
    <location>
        <begin position="1"/>
        <end position="30"/>
    </location>
</feature>
<dbReference type="InterPro" id="IPR051633">
    <property type="entry name" value="AceTr"/>
</dbReference>
<evidence type="ECO:0000256" key="6">
    <source>
        <dbReference type="SAM" id="MobiDB-lite"/>
    </source>
</evidence>
<feature type="transmembrane region" description="Helical" evidence="7">
    <location>
        <begin position="157"/>
        <end position="174"/>
    </location>
</feature>
<dbReference type="EMBL" id="VKHT01000023">
    <property type="protein sequence ID" value="MBB0242858.1"/>
    <property type="molecule type" value="Genomic_DNA"/>
</dbReference>
<feature type="transmembrane region" description="Helical" evidence="7">
    <location>
        <begin position="93"/>
        <end position="112"/>
    </location>
</feature>
<protein>
    <submittedName>
        <fullName evidence="8">Uncharacterized protein</fullName>
    </submittedName>
</protein>
<keyword evidence="9" id="KW-1185">Reference proteome</keyword>
<evidence type="ECO:0000256" key="1">
    <source>
        <dbReference type="ARBA" id="ARBA00004141"/>
    </source>
</evidence>
<evidence type="ECO:0000313" key="8">
    <source>
        <dbReference type="EMBL" id="MBB0242858.1"/>
    </source>
</evidence>
<name>A0A7W3T9U3_9ACTN</name>
<dbReference type="GO" id="GO:0015123">
    <property type="term" value="F:acetate transmembrane transporter activity"/>
    <property type="evidence" value="ECO:0007669"/>
    <property type="project" value="TreeGrafter"/>
</dbReference>
<dbReference type="Proteomes" id="UP000538929">
    <property type="component" value="Unassembled WGS sequence"/>
</dbReference>
<dbReference type="Pfam" id="PF01184">
    <property type="entry name" value="Gpr1_Fun34_YaaH"/>
    <property type="match status" value="1"/>
</dbReference>
<keyword evidence="5 7" id="KW-0472">Membrane</keyword>
<comment type="subcellular location">
    <subcellularLocation>
        <location evidence="1">Membrane</location>
        <topology evidence="1">Multi-pass membrane protein</topology>
    </subcellularLocation>
</comment>
<feature type="transmembrane region" description="Helical" evidence="7">
    <location>
        <begin position="194"/>
        <end position="215"/>
    </location>
</feature>
<accession>A0A7W3T9U3</accession>
<reference evidence="9" key="1">
    <citation type="submission" date="2019-10" db="EMBL/GenBank/DDBJ databases">
        <title>Streptomyces sp. nov., a novel actinobacterium isolated from alkaline environment.</title>
        <authorList>
            <person name="Golinska P."/>
        </authorList>
    </citation>
    <scope>NUCLEOTIDE SEQUENCE [LARGE SCALE GENOMIC DNA]</scope>
    <source>
        <strain evidence="9">DSM 42118</strain>
    </source>
</reference>
<dbReference type="PANTHER" id="PTHR31123">
    <property type="entry name" value="ACCUMULATION OF DYADS PROTEIN 2-RELATED"/>
    <property type="match status" value="1"/>
</dbReference>
<proteinExistence type="inferred from homology"/>
<gene>
    <name evidence="8" type="ORF">FNQ90_01740</name>
</gene>
<dbReference type="GO" id="GO:0005886">
    <property type="term" value="C:plasma membrane"/>
    <property type="evidence" value="ECO:0007669"/>
    <property type="project" value="TreeGrafter"/>
</dbReference>
<dbReference type="AlphaFoldDB" id="A0A7W3T9U3"/>
<evidence type="ECO:0000256" key="4">
    <source>
        <dbReference type="ARBA" id="ARBA00022989"/>
    </source>
</evidence>
<comment type="caution">
    <text evidence="8">The sequence shown here is derived from an EMBL/GenBank/DDBJ whole genome shotgun (WGS) entry which is preliminary data.</text>
</comment>
<sequence length="237" mass="25633">MSQAKVASGVSPDPEKSVPAGGSRRESPDGGLAHQPALLGFSGFLIGSISLAFYLKDVSIPANSLVAQIPIMVFSSAILLLMAAVWSMRLGDGVFAAVYGLFGTFWLSFSVLSVSLNNNWMGEFENIQQRQATSNFVLVWCVVILLLTLTTLRLPRAFTFLFIVVSLTLLSLYGSIEQAIDQSIHNPTAPGDPWLIYVGITTMFLFIVIGMYVFASVMHSATGGRRLPLGKPLVKSR</sequence>
<keyword evidence="4 7" id="KW-1133">Transmembrane helix</keyword>
<evidence type="ECO:0000313" key="9">
    <source>
        <dbReference type="Proteomes" id="UP000538929"/>
    </source>
</evidence>
<dbReference type="PANTHER" id="PTHR31123:SF1">
    <property type="entry name" value="ACCUMULATION OF DYADS PROTEIN 2-RELATED"/>
    <property type="match status" value="1"/>
</dbReference>
<keyword evidence="3 7" id="KW-0812">Transmembrane</keyword>
<evidence type="ECO:0000256" key="5">
    <source>
        <dbReference type="ARBA" id="ARBA00023136"/>
    </source>
</evidence>
<dbReference type="RefSeq" id="WP_182604617.1">
    <property type="nucleotide sequence ID" value="NZ_VKHT01000023.1"/>
</dbReference>